<dbReference type="CDD" id="cd00170">
    <property type="entry name" value="SEC14"/>
    <property type="match status" value="1"/>
</dbReference>
<feature type="compositionally biased region" description="Low complexity" evidence="1">
    <location>
        <begin position="7"/>
        <end position="21"/>
    </location>
</feature>
<feature type="region of interest" description="Disordered" evidence="1">
    <location>
        <begin position="121"/>
        <end position="148"/>
    </location>
</feature>
<feature type="compositionally biased region" description="Low complexity" evidence="1">
    <location>
        <begin position="78"/>
        <end position="98"/>
    </location>
</feature>
<feature type="region of interest" description="Disordered" evidence="1">
    <location>
        <begin position="1"/>
        <end position="107"/>
    </location>
</feature>
<feature type="region of interest" description="Disordered" evidence="1">
    <location>
        <begin position="168"/>
        <end position="255"/>
    </location>
</feature>
<dbReference type="GO" id="GO:0007264">
    <property type="term" value="P:small GTPase-mediated signal transduction"/>
    <property type="evidence" value="ECO:0007669"/>
    <property type="project" value="TreeGrafter"/>
</dbReference>
<feature type="compositionally biased region" description="Low complexity" evidence="1">
    <location>
        <begin position="34"/>
        <end position="57"/>
    </location>
</feature>
<protein>
    <submittedName>
        <fullName evidence="3">Protein prune 2</fullName>
    </submittedName>
</protein>
<feature type="domain" description="CRAL-TRIO" evidence="2">
    <location>
        <begin position="428"/>
        <end position="506"/>
    </location>
</feature>
<accession>A0A6G1SKQ1</accession>
<feature type="region of interest" description="Disordered" evidence="1">
    <location>
        <begin position="389"/>
        <end position="426"/>
    </location>
</feature>
<feature type="compositionally biased region" description="Polar residues" evidence="1">
    <location>
        <begin position="237"/>
        <end position="251"/>
    </location>
</feature>
<feature type="compositionally biased region" description="Low complexity" evidence="1">
    <location>
        <begin position="189"/>
        <end position="201"/>
    </location>
</feature>
<dbReference type="PANTHER" id="PTHR45808">
    <property type="entry name" value="RHO GTPASE-ACTIVATING PROTEIN 68F"/>
    <property type="match status" value="1"/>
</dbReference>
<dbReference type="InterPro" id="IPR001251">
    <property type="entry name" value="CRAL-TRIO_dom"/>
</dbReference>
<dbReference type="PANTHER" id="PTHR45808:SF2">
    <property type="entry name" value="RHO GTPASE-ACTIVATING PROTEIN 68F"/>
    <property type="match status" value="1"/>
</dbReference>
<feature type="compositionally biased region" description="Polar residues" evidence="1">
    <location>
        <begin position="416"/>
        <end position="426"/>
    </location>
</feature>
<gene>
    <name evidence="3" type="primary">Prune2</name>
    <name evidence="3" type="ORF">g.10937</name>
</gene>
<organism evidence="3">
    <name type="scientific">Aceria tosichella</name>
    <name type="common">wheat curl mite</name>
    <dbReference type="NCBI Taxonomy" id="561515"/>
    <lineage>
        <taxon>Eukaryota</taxon>
        <taxon>Metazoa</taxon>
        <taxon>Ecdysozoa</taxon>
        <taxon>Arthropoda</taxon>
        <taxon>Chelicerata</taxon>
        <taxon>Arachnida</taxon>
        <taxon>Acari</taxon>
        <taxon>Acariformes</taxon>
        <taxon>Trombidiformes</taxon>
        <taxon>Prostigmata</taxon>
        <taxon>Eupodina</taxon>
        <taxon>Eriophyoidea</taxon>
        <taxon>Eriophyidae</taxon>
        <taxon>Eriophyinae</taxon>
        <taxon>Aceriini</taxon>
        <taxon>Aceria</taxon>
    </lineage>
</organism>
<proteinExistence type="predicted"/>
<dbReference type="InterPro" id="IPR036865">
    <property type="entry name" value="CRAL-TRIO_dom_sf"/>
</dbReference>
<evidence type="ECO:0000259" key="2">
    <source>
        <dbReference type="Pfam" id="PF13716"/>
    </source>
</evidence>
<feature type="region of interest" description="Disordered" evidence="1">
    <location>
        <begin position="260"/>
        <end position="279"/>
    </location>
</feature>
<dbReference type="GO" id="GO:0005096">
    <property type="term" value="F:GTPase activator activity"/>
    <property type="evidence" value="ECO:0007669"/>
    <property type="project" value="TreeGrafter"/>
</dbReference>
<reference evidence="3" key="1">
    <citation type="submission" date="2018-10" db="EMBL/GenBank/DDBJ databases">
        <title>Transcriptome assembly of Aceria tosichella (Wheat curl mite) Type 2.</title>
        <authorList>
            <person name="Scully E.D."/>
            <person name="Geib S.M."/>
            <person name="Palmer N.A."/>
            <person name="Gupta A.K."/>
            <person name="Sarath G."/>
            <person name="Tatineni S."/>
        </authorList>
    </citation>
    <scope>NUCLEOTIDE SEQUENCE</scope>
    <source>
        <strain evidence="3">LincolnNE</strain>
    </source>
</reference>
<evidence type="ECO:0000256" key="1">
    <source>
        <dbReference type="SAM" id="MobiDB-lite"/>
    </source>
</evidence>
<sequence>MDSLSMSQQQHSGGGYYSHSGKATTRASSSNFSQQQQQQQQQQQPQQQSQQQQQQQQATTRKKRKDENSPRYQSGMRPSIVTTINNTNPNNNDPSIPTRLRQRTNEPYESYIEDSFVGHWEHEDDEDEYQEDFDAESHDGYEEKSELHHPSTIEFDFDSFGPESIIYSPSAATPTNNNATTALPAGMKSAAAASSTPTSSSRPPPLIEVSTEAENAGDEEASSTGTITAPKQAEPTEATTSSNRSGTSGEQPKNETPIADALLKNNNPSNPSAHRDGTNQRALNYYNYPTQEYLVDPAQIDLKVIEPYKKVISHAGYCNHFDPSVPSEPSSPPGSQPPAVIVFSACYLPDRSRRDYNYVMDHLFLYVLTSLHELIADDYILIYLHNTQPAASPSSRTSSRTSSTTGASPGCAGPSGMNNMSVDDNPSRNNLPTFTWMKRCYQMIDRRLRKNLRILYLVKPTFWLKTIVIMCKPFISAKFSKKLRFVEDMNALRKCLPVDKLILPASAENL</sequence>
<evidence type="ECO:0000313" key="3">
    <source>
        <dbReference type="EMBL" id="MDE50978.1"/>
    </source>
</evidence>
<dbReference type="SUPFAM" id="SSF81995">
    <property type="entry name" value="beta-sandwich domain of Sec23/24"/>
    <property type="match status" value="1"/>
</dbReference>
<dbReference type="SUPFAM" id="SSF52087">
    <property type="entry name" value="CRAL/TRIO domain"/>
    <property type="match status" value="1"/>
</dbReference>
<feature type="compositionally biased region" description="Low complexity" evidence="1">
    <location>
        <begin position="168"/>
        <end position="182"/>
    </location>
</feature>
<dbReference type="Pfam" id="PF13716">
    <property type="entry name" value="CRAL_TRIO_2"/>
    <property type="match status" value="1"/>
</dbReference>
<dbReference type="AlphaFoldDB" id="A0A6G1SKQ1"/>
<feature type="compositionally biased region" description="Low complexity" evidence="1">
    <location>
        <begin position="389"/>
        <end position="410"/>
    </location>
</feature>
<name>A0A6G1SKQ1_9ACAR</name>
<dbReference type="EMBL" id="GGYP01006207">
    <property type="protein sequence ID" value="MDE50978.1"/>
    <property type="molecule type" value="Transcribed_RNA"/>
</dbReference>
<feature type="compositionally biased region" description="Basic and acidic residues" evidence="1">
    <location>
        <begin position="135"/>
        <end position="148"/>
    </location>
</feature>
<dbReference type="GO" id="GO:0005737">
    <property type="term" value="C:cytoplasm"/>
    <property type="evidence" value="ECO:0007669"/>
    <property type="project" value="TreeGrafter"/>
</dbReference>
<feature type="compositionally biased region" description="Acidic residues" evidence="1">
    <location>
        <begin position="123"/>
        <end position="134"/>
    </location>
</feature>
<feature type="compositionally biased region" description="Polar residues" evidence="1">
    <location>
        <begin position="22"/>
        <end position="33"/>
    </location>
</feature>
<dbReference type="Gene3D" id="3.40.525.10">
    <property type="entry name" value="CRAL-TRIO lipid binding domain"/>
    <property type="match status" value="2"/>
</dbReference>